<dbReference type="Proteomes" id="UP000650424">
    <property type="component" value="Unassembled WGS sequence"/>
</dbReference>
<accession>A0ABR6ZL46</accession>
<organism evidence="4 5">
    <name type="scientific">Undibacterium hunanense</name>
    <dbReference type="NCBI Taxonomy" id="2762292"/>
    <lineage>
        <taxon>Bacteria</taxon>
        <taxon>Pseudomonadati</taxon>
        <taxon>Pseudomonadota</taxon>
        <taxon>Betaproteobacteria</taxon>
        <taxon>Burkholderiales</taxon>
        <taxon>Oxalobacteraceae</taxon>
        <taxon>Undibacterium</taxon>
    </lineage>
</organism>
<dbReference type="Gene3D" id="3.40.50.360">
    <property type="match status" value="1"/>
</dbReference>
<evidence type="ECO:0000313" key="5">
    <source>
        <dbReference type="Proteomes" id="UP000650424"/>
    </source>
</evidence>
<dbReference type="PANTHER" id="PTHR43278:SF4">
    <property type="entry name" value="NAD(P)H-DEPENDENT FMN-CONTAINING OXIDOREDUCTASE YWQN-RELATED"/>
    <property type="match status" value="1"/>
</dbReference>
<name>A0ABR6ZL46_9BURK</name>
<dbReference type="Pfam" id="PF03358">
    <property type="entry name" value="FMN_red"/>
    <property type="match status" value="1"/>
</dbReference>
<proteinExistence type="predicted"/>
<dbReference type="InterPro" id="IPR005025">
    <property type="entry name" value="FMN_Rdtase-like_dom"/>
</dbReference>
<dbReference type="SUPFAM" id="SSF52218">
    <property type="entry name" value="Flavoproteins"/>
    <property type="match status" value="1"/>
</dbReference>
<dbReference type="InterPro" id="IPR051796">
    <property type="entry name" value="ISF_SsuE-like"/>
</dbReference>
<dbReference type="RefSeq" id="WP_186945841.1">
    <property type="nucleotide sequence ID" value="NZ_JACOGF010000002.1"/>
</dbReference>
<protein>
    <submittedName>
        <fullName evidence="4">NAD(P)H-dependent oxidoreductase</fullName>
    </submittedName>
</protein>
<comment type="caution">
    <text evidence="4">The sequence shown here is derived from an EMBL/GenBank/DDBJ whole genome shotgun (WGS) entry which is preliminary data.</text>
</comment>
<dbReference type="EMBL" id="JACOGF010000002">
    <property type="protein sequence ID" value="MBC3916586.1"/>
    <property type="molecule type" value="Genomic_DNA"/>
</dbReference>
<feature type="domain" description="NADPH-dependent FMN reductase-like" evidence="3">
    <location>
        <begin position="7"/>
        <end position="140"/>
    </location>
</feature>
<dbReference type="InterPro" id="IPR029039">
    <property type="entry name" value="Flavoprotein-like_sf"/>
</dbReference>
<reference evidence="4 5" key="1">
    <citation type="submission" date="2020-08" db="EMBL/GenBank/DDBJ databases">
        <title>Novel species isolated from subtropical streams in China.</title>
        <authorList>
            <person name="Lu H."/>
        </authorList>
    </citation>
    <scope>NUCLEOTIDE SEQUENCE [LARGE SCALE GENOMIC DNA]</scope>
    <source>
        <strain evidence="4 5">CY18W</strain>
    </source>
</reference>
<evidence type="ECO:0000256" key="1">
    <source>
        <dbReference type="ARBA" id="ARBA00022630"/>
    </source>
</evidence>
<evidence type="ECO:0000256" key="2">
    <source>
        <dbReference type="ARBA" id="ARBA00022643"/>
    </source>
</evidence>
<gene>
    <name evidence="4" type="ORF">H8L32_03725</name>
</gene>
<keyword evidence="1" id="KW-0285">Flavoprotein</keyword>
<evidence type="ECO:0000313" key="4">
    <source>
        <dbReference type="EMBL" id="MBC3916586.1"/>
    </source>
</evidence>
<keyword evidence="5" id="KW-1185">Reference proteome</keyword>
<keyword evidence="2" id="KW-0288">FMN</keyword>
<sequence>MSELSTVILLGSARNPGNTYHLAQALADKLQAGLLDLNRYQIKPFDYAFQNQGDDFPGLIREVLTYERIILASPVYWYAPSGSMKIFMDRLSDLLKIDKPLGRQLRSKRAAVLATGSDAVPADCFEQVFTHSFAYLGMQYDGMLYASCDEDFIHEQHVKAIDSFCRGLHAE</sequence>
<evidence type="ECO:0000259" key="3">
    <source>
        <dbReference type="Pfam" id="PF03358"/>
    </source>
</evidence>
<dbReference type="PANTHER" id="PTHR43278">
    <property type="entry name" value="NAD(P)H-DEPENDENT FMN-CONTAINING OXIDOREDUCTASE YWQN-RELATED"/>
    <property type="match status" value="1"/>
</dbReference>